<dbReference type="OrthoDB" id="6956709at2"/>
<dbReference type="AlphaFoldDB" id="A0A1Z4GIZ8"/>
<dbReference type="Proteomes" id="UP000218287">
    <property type="component" value="Chromosome"/>
</dbReference>
<evidence type="ECO:0000313" key="2">
    <source>
        <dbReference type="Proteomes" id="UP000218287"/>
    </source>
</evidence>
<dbReference type="InterPro" id="IPR049457">
    <property type="entry name" value="Emfourin"/>
</dbReference>
<sequence length="99" mass="11028">MRITFERTGGFAGITKKTTLDTNTLSAKEAKELPLLVQAADLFHLPAQIPSPNPQSDRFQYRLTVEDNDKQHTVIVSEAALPGTLRPLIEWLNNAAKQK</sequence>
<gene>
    <name evidence="1" type="ORF">NIES21_33180</name>
</gene>
<name>A0A1Z4GIZ8_9CYAN</name>
<keyword evidence="2" id="KW-1185">Reference proteome</keyword>
<reference evidence="1 2" key="1">
    <citation type="submission" date="2017-06" db="EMBL/GenBank/DDBJ databases">
        <title>Genome sequencing of cyanobaciteial culture collection at National Institute for Environmental Studies (NIES).</title>
        <authorList>
            <person name="Hirose Y."/>
            <person name="Shimura Y."/>
            <person name="Fujisawa T."/>
            <person name="Nakamura Y."/>
            <person name="Kawachi M."/>
        </authorList>
    </citation>
    <scope>NUCLEOTIDE SEQUENCE [LARGE SCALE GENOMIC DNA]</scope>
    <source>
        <strain evidence="1 2">NIES-21</strain>
    </source>
</reference>
<evidence type="ECO:0008006" key="3">
    <source>
        <dbReference type="Google" id="ProtNLM"/>
    </source>
</evidence>
<dbReference type="Pfam" id="PF20242">
    <property type="entry name" value="Emfourin"/>
    <property type="match status" value="1"/>
</dbReference>
<proteinExistence type="predicted"/>
<accession>A0A1Z4GIZ8</accession>
<organism evidence="1 2">
    <name type="scientific">Anabaenopsis circularis NIES-21</name>
    <dbReference type="NCBI Taxonomy" id="1085406"/>
    <lineage>
        <taxon>Bacteria</taxon>
        <taxon>Bacillati</taxon>
        <taxon>Cyanobacteriota</taxon>
        <taxon>Cyanophyceae</taxon>
        <taxon>Nostocales</taxon>
        <taxon>Nodulariaceae</taxon>
        <taxon>Anabaenopsis</taxon>
    </lineage>
</organism>
<protein>
    <recommendedName>
        <fullName evidence="3">Metalloprotease</fullName>
    </recommendedName>
</protein>
<dbReference type="EMBL" id="AP018174">
    <property type="protein sequence ID" value="BAY17480.1"/>
    <property type="molecule type" value="Genomic_DNA"/>
</dbReference>
<evidence type="ECO:0000313" key="1">
    <source>
        <dbReference type="EMBL" id="BAY17480.1"/>
    </source>
</evidence>